<dbReference type="GO" id="GO:0020037">
    <property type="term" value="F:heme binding"/>
    <property type="evidence" value="ECO:0007669"/>
    <property type="project" value="UniProtKB-UniRule"/>
</dbReference>
<comment type="function">
    <text evidence="15">Removal of H(2)O(2), oxidation of toxic reductants, biosynthesis and degradation of lignin, suberization, auxin catabolism, response to environmental stresses such as wounding, pathogen attack and oxidative stress.</text>
</comment>
<dbReference type="Gene3D" id="1.10.420.10">
    <property type="entry name" value="Peroxidase, domain 2"/>
    <property type="match status" value="1"/>
</dbReference>
<feature type="signal peptide" evidence="15">
    <location>
        <begin position="1"/>
        <end position="24"/>
    </location>
</feature>
<keyword evidence="6 13" id="KW-0479">Metal-binding</keyword>
<keyword evidence="15" id="KW-0964">Secreted</keyword>
<dbReference type="PROSITE" id="PS50873">
    <property type="entry name" value="PEROXIDASE_4"/>
    <property type="match status" value="1"/>
</dbReference>
<keyword evidence="5 15" id="KW-0349">Heme</keyword>
<comment type="catalytic activity">
    <reaction evidence="1 15">
        <text>2 a phenolic donor + H2O2 = 2 a phenolic radical donor + 2 H2O</text>
        <dbReference type="Rhea" id="RHEA:56136"/>
        <dbReference type="ChEBI" id="CHEBI:15377"/>
        <dbReference type="ChEBI" id="CHEBI:16240"/>
        <dbReference type="ChEBI" id="CHEBI:139520"/>
        <dbReference type="ChEBI" id="CHEBI:139521"/>
        <dbReference type="EC" id="1.11.1.7"/>
    </reaction>
</comment>
<feature type="binding site" evidence="13">
    <location>
        <position position="67"/>
    </location>
    <ligand>
        <name>Ca(2+)</name>
        <dbReference type="ChEBI" id="CHEBI:29108"/>
        <label>1</label>
    </ligand>
</feature>
<dbReference type="InterPro" id="IPR000823">
    <property type="entry name" value="Peroxidase_pln"/>
</dbReference>
<evidence type="ECO:0000259" key="16">
    <source>
        <dbReference type="PROSITE" id="PS50873"/>
    </source>
</evidence>
<feature type="binding site" evidence="13">
    <location>
        <position position="250"/>
    </location>
    <ligand>
        <name>Ca(2+)</name>
        <dbReference type="ChEBI" id="CHEBI:29108"/>
        <label>2</label>
    </ligand>
</feature>
<dbReference type="Pfam" id="PF00141">
    <property type="entry name" value="peroxidase"/>
    <property type="match status" value="1"/>
</dbReference>
<dbReference type="EC" id="1.11.1.7" evidence="3 15"/>
<feature type="domain" description="Plant heme peroxidase family profile" evidence="16">
    <location>
        <begin position="25"/>
        <end position="327"/>
    </location>
</feature>
<evidence type="ECO:0000256" key="9">
    <source>
        <dbReference type="ARBA" id="ARBA00023004"/>
    </source>
</evidence>
<feature type="disulfide bond" evidence="14">
    <location>
        <begin position="35"/>
        <end position="116"/>
    </location>
</feature>
<comment type="similarity">
    <text evidence="15">Belongs to the peroxidase family. Classical plant (class III) peroxidase subfamily.</text>
</comment>
<dbReference type="PROSITE" id="PS00435">
    <property type="entry name" value="PEROXIDASE_1"/>
    <property type="match status" value="1"/>
</dbReference>
<dbReference type="Gene3D" id="1.10.520.10">
    <property type="match status" value="1"/>
</dbReference>
<evidence type="ECO:0000256" key="3">
    <source>
        <dbReference type="ARBA" id="ARBA00012313"/>
    </source>
</evidence>
<sequence>MTSYSIPLFLSLSLSLSLLPLLQSELTRDYYQKTCPKFSHIVNSTVTAKQLAAPTTAAATLQLFFHDCMVGGCDASILVTSNSYNKAERDAEVNVHLSGDAFDAVARAKAALEMECPGVASCADILATAAAHLVAAVGGPAVEVPLGRKDSVESKSSSAEKQFPLATMAMSEIISIFSRKGFSVGEMVALGGAHTIGLSHCKEFSKRIFEFREGSEVDPAYNPGYAEGLRKLCANYTKDPSMSAFNDVMTPTKFDNVYFKNLRRGLGLLASDSAMFGDPRTRPFVDTYANDQTKFFQDFSLALSKLSSLQVKTGSLGEVRTRCDSFNSLP</sequence>
<dbReference type="FunFam" id="1.10.420.10:FF:000007">
    <property type="entry name" value="Peroxidase"/>
    <property type="match status" value="1"/>
</dbReference>
<evidence type="ECO:0000256" key="11">
    <source>
        <dbReference type="PIRSR" id="PIRSR600823-1"/>
    </source>
</evidence>
<evidence type="ECO:0000256" key="15">
    <source>
        <dbReference type="RuleBase" id="RU362060"/>
    </source>
</evidence>
<comment type="cofactor">
    <cofactor evidence="13 15">
        <name>Ca(2+)</name>
        <dbReference type="ChEBI" id="CHEBI:29108"/>
    </cofactor>
    <text evidence="13 15">Binds 2 calcium ions per subunit.</text>
</comment>
<evidence type="ECO:0000256" key="5">
    <source>
        <dbReference type="ARBA" id="ARBA00022617"/>
    </source>
</evidence>
<dbReference type="GO" id="GO:0005576">
    <property type="term" value="C:extracellular region"/>
    <property type="evidence" value="ECO:0007669"/>
    <property type="project" value="UniProtKB-SubCell"/>
</dbReference>
<feature type="binding site" evidence="13">
    <location>
        <position position="247"/>
    </location>
    <ligand>
        <name>Ca(2+)</name>
        <dbReference type="ChEBI" id="CHEBI:29108"/>
        <label>2</label>
    </ligand>
</feature>
<feature type="binding site" evidence="13">
    <location>
        <position position="70"/>
    </location>
    <ligand>
        <name>Ca(2+)</name>
        <dbReference type="ChEBI" id="CHEBI:29108"/>
        <label>1</label>
    </ligand>
</feature>
<comment type="cofactor">
    <cofactor evidence="13 15">
        <name>heme b</name>
        <dbReference type="ChEBI" id="CHEBI:60344"/>
    </cofactor>
    <text evidence="13 15">Binds 1 heme b (iron(II)-protoporphyrin IX) group per subunit.</text>
</comment>
<evidence type="ECO:0000256" key="12">
    <source>
        <dbReference type="PIRSR" id="PIRSR600823-2"/>
    </source>
</evidence>
<evidence type="ECO:0000256" key="14">
    <source>
        <dbReference type="PIRSR" id="PIRSR600823-5"/>
    </source>
</evidence>
<dbReference type="PANTHER" id="PTHR31517:SF17">
    <property type="entry name" value="PEROXIDASE 6"/>
    <property type="match status" value="1"/>
</dbReference>
<evidence type="ECO:0000256" key="8">
    <source>
        <dbReference type="ARBA" id="ARBA00023002"/>
    </source>
</evidence>
<keyword evidence="4 15" id="KW-0575">Peroxidase</keyword>
<evidence type="ECO:0000313" key="17">
    <source>
        <dbReference type="EMBL" id="KAL2344275.1"/>
    </source>
</evidence>
<feature type="active site" description="Proton acceptor" evidence="11">
    <location>
        <position position="66"/>
    </location>
</feature>
<comment type="caution">
    <text evidence="17">The sequence shown here is derived from an EMBL/GenBank/DDBJ whole genome shotgun (WGS) entry which is preliminary data.</text>
</comment>
<accession>A0ABD1N877</accession>
<feature type="disulfide bond" evidence="14">
    <location>
        <begin position="201"/>
        <end position="233"/>
    </location>
</feature>
<keyword evidence="7 15" id="KW-0732">Signal</keyword>
<feature type="binding site" evidence="13">
    <location>
        <position position="76"/>
    </location>
    <ligand>
        <name>Ca(2+)</name>
        <dbReference type="ChEBI" id="CHEBI:29108"/>
        <label>1</label>
    </ligand>
</feature>
<dbReference type="EMBL" id="JBGMDY010000002">
    <property type="protein sequence ID" value="KAL2344275.1"/>
    <property type="molecule type" value="Genomic_DNA"/>
</dbReference>
<evidence type="ECO:0000256" key="7">
    <source>
        <dbReference type="ARBA" id="ARBA00022729"/>
    </source>
</evidence>
<dbReference type="GO" id="GO:0046872">
    <property type="term" value="F:metal ion binding"/>
    <property type="evidence" value="ECO:0007669"/>
    <property type="project" value="UniProtKB-UniRule"/>
</dbReference>
<reference evidence="17 18" key="1">
    <citation type="submission" date="2024-08" db="EMBL/GenBank/DDBJ databases">
        <title>Insights into the chromosomal genome structure of Flemingia macrophylla.</title>
        <authorList>
            <person name="Ding Y."/>
            <person name="Zhao Y."/>
            <person name="Bi W."/>
            <person name="Wu M."/>
            <person name="Zhao G."/>
            <person name="Gong Y."/>
            <person name="Li W."/>
            <person name="Zhang P."/>
        </authorList>
    </citation>
    <scope>NUCLEOTIDE SEQUENCE [LARGE SCALE GENOMIC DNA]</scope>
    <source>
        <strain evidence="17">DYQJB</strain>
        <tissue evidence="17">Leaf</tissue>
    </source>
</reference>
<dbReference type="PANTHER" id="PTHR31517">
    <property type="match status" value="1"/>
</dbReference>
<proteinExistence type="inferred from homology"/>
<dbReference type="PRINTS" id="PR00458">
    <property type="entry name" value="PEROXIDASE"/>
</dbReference>
<keyword evidence="10 14" id="KW-1015">Disulfide bond</keyword>
<comment type="similarity">
    <text evidence="2">Belongs to the peroxidase family. Ascorbate peroxidase subfamily.</text>
</comment>
<keyword evidence="13 15" id="KW-0106">Calcium</keyword>
<name>A0ABD1N877_9FABA</name>
<keyword evidence="15" id="KW-0376">Hydrogen peroxide</keyword>
<gene>
    <name evidence="17" type="ORF">Fmac_005560</name>
</gene>
<feature type="binding site" evidence="13">
    <location>
        <position position="255"/>
    </location>
    <ligand>
        <name>Ca(2+)</name>
        <dbReference type="ChEBI" id="CHEBI:29108"/>
        <label>2</label>
    </ligand>
</feature>
<dbReference type="GO" id="GO:0042744">
    <property type="term" value="P:hydrogen peroxide catabolic process"/>
    <property type="evidence" value="ECO:0007669"/>
    <property type="project" value="UniProtKB-KW"/>
</dbReference>
<feature type="binding site" evidence="12">
    <location>
        <position position="164"/>
    </location>
    <ligand>
        <name>substrate</name>
    </ligand>
</feature>
<dbReference type="InterPro" id="IPR010255">
    <property type="entry name" value="Haem_peroxidase_sf"/>
</dbReference>
<dbReference type="InterPro" id="IPR002016">
    <property type="entry name" value="Haem_peroxidase"/>
</dbReference>
<dbReference type="InterPro" id="IPR019793">
    <property type="entry name" value="Peroxidases_heam-ligand_BS"/>
</dbReference>
<evidence type="ECO:0000256" key="13">
    <source>
        <dbReference type="PIRSR" id="PIRSR600823-3"/>
    </source>
</evidence>
<evidence type="ECO:0000256" key="2">
    <source>
        <dbReference type="ARBA" id="ARBA00006873"/>
    </source>
</evidence>
<dbReference type="GO" id="GO:0140825">
    <property type="term" value="F:lactoperoxidase activity"/>
    <property type="evidence" value="ECO:0007669"/>
    <property type="project" value="UniProtKB-EC"/>
</dbReference>
<keyword evidence="18" id="KW-1185">Reference proteome</keyword>
<evidence type="ECO:0000256" key="10">
    <source>
        <dbReference type="ARBA" id="ARBA00023157"/>
    </source>
</evidence>
<dbReference type="InterPro" id="IPR033905">
    <property type="entry name" value="Secretory_peroxidase"/>
</dbReference>
<feature type="binding site" evidence="13">
    <location>
        <position position="88"/>
    </location>
    <ligand>
        <name>Ca(2+)</name>
        <dbReference type="ChEBI" id="CHEBI:29108"/>
        <label>1</label>
    </ligand>
</feature>
<feature type="chain" id="PRO_5044530955" description="Peroxidase" evidence="15">
    <location>
        <begin position="25"/>
        <end position="330"/>
    </location>
</feature>
<evidence type="ECO:0000256" key="1">
    <source>
        <dbReference type="ARBA" id="ARBA00000189"/>
    </source>
</evidence>
<dbReference type="CDD" id="cd00693">
    <property type="entry name" value="secretory_peroxidase"/>
    <property type="match status" value="1"/>
</dbReference>
<keyword evidence="9 13" id="KW-0408">Iron</keyword>
<feature type="disulfide bond" evidence="14">
    <location>
        <begin position="68"/>
        <end position="73"/>
    </location>
</feature>
<evidence type="ECO:0000313" key="18">
    <source>
        <dbReference type="Proteomes" id="UP001603857"/>
    </source>
</evidence>
<evidence type="ECO:0000256" key="4">
    <source>
        <dbReference type="ARBA" id="ARBA00022559"/>
    </source>
</evidence>
<keyword evidence="8 15" id="KW-0560">Oxidoreductase</keyword>
<feature type="binding site" evidence="13">
    <location>
        <position position="72"/>
    </location>
    <ligand>
        <name>Ca(2+)</name>
        <dbReference type="ChEBI" id="CHEBI:29108"/>
        <label>1</label>
    </ligand>
</feature>
<dbReference type="GO" id="GO:0006979">
    <property type="term" value="P:response to oxidative stress"/>
    <property type="evidence" value="ECO:0007669"/>
    <property type="project" value="UniProtKB-UniRule"/>
</dbReference>
<feature type="binding site" evidence="13">
    <location>
        <position position="195"/>
    </location>
    <ligand>
        <name>Ca(2+)</name>
        <dbReference type="ChEBI" id="CHEBI:29108"/>
        <label>2</label>
    </ligand>
</feature>
<protein>
    <recommendedName>
        <fullName evidence="3 15">Peroxidase</fullName>
        <ecNumber evidence="3 15">1.11.1.7</ecNumber>
    </recommendedName>
</protein>
<dbReference type="Proteomes" id="UP001603857">
    <property type="component" value="Unassembled WGS sequence"/>
</dbReference>
<feature type="binding site" evidence="13">
    <location>
        <position position="74"/>
    </location>
    <ligand>
        <name>Ca(2+)</name>
        <dbReference type="ChEBI" id="CHEBI:29108"/>
        <label>1</label>
    </ligand>
</feature>
<dbReference type="PRINTS" id="PR00461">
    <property type="entry name" value="PLPEROXIDASE"/>
</dbReference>
<comment type="subcellular location">
    <subcellularLocation>
        <location evidence="15">Secreted</location>
    </subcellularLocation>
</comment>
<dbReference type="AlphaFoldDB" id="A0ABD1N877"/>
<feature type="binding site" description="axial binding residue" evidence="13">
    <location>
        <position position="194"/>
    </location>
    <ligand>
        <name>heme b</name>
        <dbReference type="ChEBI" id="CHEBI:60344"/>
    </ligand>
    <ligandPart>
        <name>Fe</name>
        <dbReference type="ChEBI" id="CHEBI:18248"/>
    </ligandPart>
</feature>
<evidence type="ECO:0000256" key="6">
    <source>
        <dbReference type="ARBA" id="ARBA00022723"/>
    </source>
</evidence>
<organism evidence="17 18">
    <name type="scientific">Flemingia macrophylla</name>
    <dbReference type="NCBI Taxonomy" id="520843"/>
    <lineage>
        <taxon>Eukaryota</taxon>
        <taxon>Viridiplantae</taxon>
        <taxon>Streptophyta</taxon>
        <taxon>Embryophyta</taxon>
        <taxon>Tracheophyta</taxon>
        <taxon>Spermatophyta</taxon>
        <taxon>Magnoliopsida</taxon>
        <taxon>eudicotyledons</taxon>
        <taxon>Gunneridae</taxon>
        <taxon>Pentapetalae</taxon>
        <taxon>rosids</taxon>
        <taxon>fabids</taxon>
        <taxon>Fabales</taxon>
        <taxon>Fabaceae</taxon>
        <taxon>Papilionoideae</taxon>
        <taxon>50 kb inversion clade</taxon>
        <taxon>NPAAA clade</taxon>
        <taxon>indigoferoid/millettioid clade</taxon>
        <taxon>Phaseoleae</taxon>
        <taxon>Flemingia</taxon>
    </lineage>
</organism>
<feature type="disulfide bond" evidence="14">
    <location>
        <begin position="122"/>
        <end position="323"/>
    </location>
</feature>
<dbReference type="SUPFAM" id="SSF48113">
    <property type="entry name" value="Heme-dependent peroxidases"/>
    <property type="match status" value="1"/>
</dbReference>